<dbReference type="GO" id="GO:0016881">
    <property type="term" value="F:acid-amino acid ligase activity"/>
    <property type="evidence" value="ECO:0007669"/>
    <property type="project" value="InterPro"/>
</dbReference>
<protein>
    <recommendedName>
        <fullName evidence="1">Mur ligase central domain-containing protein</fullName>
    </recommendedName>
</protein>
<feature type="domain" description="Mur ligase central" evidence="1">
    <location>
        <begin position="83"/>
        <end position="122"/>
    </location>
</feature>
<evidence type="ECO:0000313" key="2">
    <source>
        <dbReference type="EnsemblMetazoa" id="GPAI000587-PA"/>
    </source>
</evidence>
<accession>A0A1A9Z0W1</accession>
<dbReference type="VEuPathDB" id="VectorBase:GPAI000587"/>
<dbReference type="GO" id="GO:0005524">
    <property type="term" value="F:ATP binding"/>
    <property type="evidence" value="ECO:0007669"/>
    <property type="project" value="InterPro"/>
</dbReference>
<dbReference type="EnsemblMetazoa" id="GPAI000587-RA">
    <property type="protein sequence ID" value="GPAI000587-PA"/>
    <property type="gene ID" value="GPAI000587"/>
</dbReference>
<reference evidence="2" key="2">
    <citation type="submission" date="2020-05" db="UniProtKB">
        <authorList>
            <consortium name="EnsemblMetazoa"/>
        </authorList>
    </citation>
    <scope>IDENTIFICATION</scope>
    <source>
        <strain evidence="2">IAEA</strain>
    </source>
</reference>
<sequence length="127" mass="14699">MINTIDLKKLIFPWISSKEIPSIKLDNLTLNKLSGKFYHHPSKSMQLIGITGTNGKTTVAYFIAQWLNFLGKNSGIMGTLGYDYHKNMMQYENAKWKLFSEIPVLKYIINIDDDIGKNWIMRIPQML</sequence>
<dbReference type="InterPro" id="IPR013221">
    <property type="entry name" value="Mur_ligase_cen"/>
</dbReference>
<dbReference type="STRING" id="7398.A0A1A9Z0W1"/>
<dbReference type="Gene3D" id="3.40.1190.10">
    <property type="entry name" value="Mur-like, catalytic domain"/>
    <property type="match status" value="1"/>
</dbReference>
<reference evidence="3" key="1">
    <citation type="submission" date="2014-03" db="EMBL/GenBank/DDBJ databases">
        <authorList>
            <person name="Aksoy S."/>
            <person name="Warren W."/>
            <person name="Wilson R.K."/>
        </authorList>
    </citation>
    <scope>NUCLEOTIDE SEQUENCE [LARGE SCALE GENOMIC DNA]</scope>
    <source>
        <strain evidence="3">IAEA</strain>
    </source>
</reference>
<dbReference type="Proteomes" id="UP000092445">
    <property type="component" value="Unassembled WGS sequence"/>
</dbReference>
<dbReference type="AlphaFoldDB" id="A0A1A9Z0W1"/>
<feature type="domain" description="Mur ligase central" evidence="1">
    <location>
        <begin position="50"/>
        <end position="81"/>
    </location>
</feature>
<evidence type="ECO:0000313" key="3">
    <source>
        <dbReference type="Proteomes" id="UP000092445"/>
    </source>
</evidence>
<dbReference type="PANTHER" id="PTHR23135:SF4">
    <property type="entry name" value="UDP-N-ACETYLMURAMOYL-L-ALANYL-D-GLUTAMATE--2,6-DIAMINOPIMELATE LIGASE MURE HOMOLOG, CHLOROPLASTIC"/>
    <property type="match status" value="1"/>
</dbReference>
<dbReference type="PANTHER" id="PTHR23135">
    <property type="entry name" value="MUR LIGASE FAMILY MEMBER"/>
    <property type="match status" value="1"/>
</dbReference>
<name>A0A1A9Z0W1_GLOPL</name>
<keyword evidence="3" id="KW-1185">Reference proteome</keyword>
<dbReference type="Pfam" id="PF08245">
    <property type="entry name" value="Mur_ligase_M"/>
    <property type="match status" value="2"/>
</dbReference>
<dbReference type="SUPFAM" id="SSF53623">
    <property type="entry name" value="MurD-like peptide ligases, catalytic domain"/>
    <property type="match status" value="1"/>
</dbReference>
<dbReference type="InterPro" id="IPR036565">
    <property type="entry name" value="Mur-like_cat_sf"/>
</dbReference>
<proteinExistence type="predicted"/>
<organism evidence="2 3">
    <name type="scientific">Glossina pallidipes</name>
    <name type="common">Tsetse fly</name>
    <dbReference type="NCBI Taxonomy" id="7398"/>
    <lineage>
        <taxon>Eukaryota</taxon>
        <taxon>Metazoa</taxon>
        <taxon>Ecdysozoa</taxon>
        <taxon>Arthropoda</taxon>
        <taxon>Hexapoda</taxon>
        <taxon>Insecta</taxon>
        <taxon>Pterygota</taxon>
        <taxon>Neoptera</taxon>
        <taxon>Endopterygota</taxon>
        <taxon>Diptera</taxon>
        <taxon>Brachycera</taxon>
        <taxon>Muscomorpha</taxon>
        <taxon>Hippoboscoidea</taxon>
        <taxon>Glossinidae</taxon>
        <taxon>Glossina</taxon>
    </lineage>
</organism>
<evidence type="ECO:0000259" key="1">
    <source>
        <dbReference type="Pfam" id="PF08245"/>
    </source>
</evidence>